<organism evidence="1 2">
    <name type="scientific">Microctonus aethiopoides</name>
    <dbReference type="NCBI Taxonomy" id="144406"/>
    <lineage>
        <taxon>Eukaryota</taxon>
        <taxon>Metazoa</taxon>
        <taxon>Ecdysozoa</taxon>
        <taxon>Arthropoda</taxon>
        <taxon>Hexapoda</taxon>
        <taxon>Insecta</taxon>
        <taxon>Pterygota</taxon>
        <taxon>Neoptera</taxon>
        <taxon>Endopterygota</taxon>
        <taxon>Hymenoptera</taxon>
        <taxon>Apocrita</taxon>
        <taxon>Ichneumonoidea</taxon>
        <taxon>Braconidae</taxon>
        <taxon>Euphorinae</taxon>
        <taxon>Microctonus</taxon>
    </lineage>
</organism>
<reference evidence="1" key="1">
    <citation type="journal article" date="2023" name="bioRxiv">
        <title>Scaffold-level genome assemblies of two parasitoid biocontrol wasps reveal the parthenogenesis mechanism and an associated novel virus.</title>
        <authorList>
            <person name="Inwood S."/>
            <person name="Skelly J."/>
            <person name="Guhlin J."/>
            <person name="Harrop T."/>
            <person name="Goldson S."/>
            <person name="Dearden P."/>
        </authorList>
    </citation>
    <scope>NUCLEOTIDE SEQUENCE</scope>
    <source>
        <strain evidence="1">Irish</strain>
        <tissue evidence="1">Whole body</tissue>
    </source>
</reference>
<sequence>MNSSPYLEAIQNVAGSTPGEKYKTLNSIARKLIIEAGGKSDKVKIKPSSELPEILIPFVKLEIGKYFRQPDKIVEGLLSNDNLIFHRALQTKWFFNERNKNIININYFHDRIFKYISLKNLNKIIKKLSIYLSANEKHEITAESFYTTLLNLYGIKVAEPLLYACSRTFIWDEIEKKQLSLSIKSLNKLYHKFPYIAITYIRLKVSCTDESYSRYFNANLSDYYIEFIPRLVKKNPDVYVELIEKYSKVGRKLTRTCTDKFLKYGTEDLIQRPNKFISILNLKSITSKLTKEQFKVFFRNLFPVNSTKINSEFSFMEMYNYLEYYHPKDNKVSFILSTFEKVYKESFLNYDNLIGPEVLRLLSVEDRVKIARKKLEKNSHWQIYNDENLEESWRCYLPINESISMIKDEILNRSKVGQRLELLKQLIYTCKVNNDEDALLKVLEYLEAKHNNEFGDVLLRIIERLLNDFQIQNLSIQHWKILDNIIKLLHIKDELLLIPQITVELIIAKIHFCLINNLPINKSIKFLFDIKKNEEYFDWNILKHHTEYERKCLEEFINIAPSFHLKNKQKTKLINSFLYAINNFNERHLKNNCEIKPMTVKSYLWLLADISKLINIDHDDYVDALQINLKKSNPDLYYSLVIEKENDKMINLKSSKEFHEWIKNPDKISNHWEKYLDQCKNDIHKKYAQRFIKNCRWHQNLPIKFAEKCLKDVSENGNPNALMVLALLYEGSTFERIIDPFLPAMNSSIDIKSKSAKKNYSIMKSIPEAIPLVNPPVSLNIITRFCEINKSHKINNCLTIFSHQTPVDKLILFTREMFWRPDSIAKYFIKNFQTLANTEDINDLLTDLWDASKSDYLRRLLFNTILKVFLKNSKPQTWQLLCTCIRSLTTNDKKQLISLCCFDKVSKEYIVNYVKEFLMKLKNWKREDNTVDIKFTQTHIIKLLRIPISIAVHFDEEVHQIIISRYFGNPFLPLNILEAAQYYLAKVYINLPRKKLQSRLKYFAGLFSSILKHLWGISNPIKTYICPANYLVDSMMIGLLSYMKNNYVRRQFIYNAMKIFMSILNPVQAPVFYSYYMFVALYDGEQMSKKDYVKKIEKFIPIFLRHLGVGFFYDLGKILSQSLEIMWENESRADVNFEIIEALLQLDNEHAVILASGIQIHEKIEQNRRYKNIIGTFNKRRNLAVTARNLMNFNRCGFEKESFIS</sequence>
<name>A0AA39FA95_9HYME</name>
<gene>
    <name evidence="1" type="ORF">PV328_004312</name>
</gene>
<keyword evidence="2" id="KW-1185">Reference proteome</keyword>
<evidence type="ECO:0000313" key="1">
    <source>
        <dbReference type="EMBL" id="KAK0165828.1"/>
    </source>
</evidence>
<comment type="caution">
    <text evidence="1">The sequence shown here is derived from an EMBL/GenBank/DDBJ whole genome shotgun (WGS) entry which is preliminary data.</text>
</comment>
<protein>
    <submittedName>
        <fullName evidence="1">Uncharacterized protein</fullName>
    </submittedName>
</protein>
<proteinExistence type="predicted"/>
<dbReference type="Proteomes" id="UP001168990">
    <property type="component" value="Unassembled WGS sequence"/>
</dbReference>
<evidence type="ECO:0000313" key="2">
    <source>
        <dbReference type="Proteomes" id="UP001168990"/>
    </source>
</evidence>
<accession>A0AA39FA95</accession>
<dbReference type="EMBL" id="JAQQBS010001422">
    <property type="protein sequence ID" value="KAK0165828.1"/>
    <property type="molecule type" value="Genomic_DNA"/>
</dbReference>
<reference evidence="1" key="2">
    <citation type="submission" date="2023-03" db="EMBL/GenBank/DDBJ databases">
        <authorList>
            <person name="Inwood S.N."/>
            <person name="Skelly J.G."/>
            <person name="Guhlin J."/>
            <person name="Harrop T.W.R."/>
            <person name="Goldson S.G."/>
            <person name="Dearden P.K."/>
        </authorList>
    </citation>
    <scope>NUCLEOTIDE SEQUENCE</scope>
    <source>
        <strain evidence="1">Irish</strain>
        <tissue evidence="1">Whole body</tissue>
    </source>
</reference>
<dbReference type="AlphaFoldDB" id="A0AA39FA95"/>